<protein>
    <recommendedName>
        <fullName evidence="3">RRM domain-containing protein</fullName>
    </recommendedName>
</protein>
<dbReference type="Gene3D" id="3.30.70.330">
    <property type="match status" value="2"/>
</dbReference>
<dbReference type="Proteomes" id="UP001628156">
    <property type="component" value="Unassembled WGS sequence"/>
</dbReference>
<comment type="caution">
    <text evidence="4">The sequence shown here is derived from an EMBL/GenBank/DDBJ whole genome shotgun (WGS) entry which is preliminary data.</text>
</comment>
<organism evidence="4 5">
    <name type="scientific">Entamoeba nuttalli</name>
    <dbReference type="NCBI Taxonomy" id="412467"/>
    <lineage>
        <taxon>Eukaryota</taxon>
        <taxon>Amoebozoa</taxon>
        <taxon>Evosea</taxon>
        <taxon>Archamoebae</taxon>
        <taxon>Mastigamoebida</taxon>
        <taxon>Entamoebidae</taxon>
        <taxon>Entamoeba</taxon>
    </lineage>
</organism>
<dbReference type="Pfam" id="PF00076">
    <property type="entry name" value="RRM_1"/>
    <property type="match status" value="2"/>
</dbReference>
<dbReference type="InterPro" id="IPR012677">
    <property type="entry name" value="Nucleotide-bd_a/b_plait_sf"/>
</dbReference>
<proteinExistence type="predicted"/>
<gene>
    <name evidence="4" type="ORF">ENUP19_0203G0016</name>
</gene>
<evidence type="ECO:0000256" key="1">
    <source>
        <dbReference type="ARBA" id="ARBA00022884"/>
    </source>
</evidence>
<dbReference type="InterPro" id="IPR000504">
    <property type="entry name" value="RRM_dom"/>
</dbReference>
<evidence type="ECO:0000259" key="3">
    <source>
        <dbReference type="PROSITE" id="PS50102"/>
    </source>
</evidence>
<dbReference type="InterPro" id="IPR035979">
    <property type="entry name" value="RBD_domain_sf"/>
</dbReference>
<feature type="domain" description="RRM" evidence="3">
    <location>
        <begin position="37"/>
        <end position="110"/>
    </location>
</feature>
<sequence length="358" mass="41881">MSQSGIHYNIHDKNDRNQITEELNKLEQFQYGEHPSRVLCVFNILSQYDPKELLCIFQQYGDVKTIYYSTVQFGFIVVIFYDIRASRSAAKYLNGRCYRGHQLHIVFGIPIDINEEPNHGTLVIFNIDKQTDDETLKTIFSKYGEIKEIRETPSRKYHKFIEYFDSRSSDIALKELNDIEINGRKIKIETSKPNISKLIFLQCVSNLLGIPREVPVIIPPSELIDLIQNYAQDTVKNYNEHQNEAQLEQIEFDSEGNVLDKVKNTVVIKNISRRCSHNTFIRYLQNSISSFYKNAFLFRETNSQTGVVIVTNPSVIVSLFSCFNDKMIEPNQEQLCQVYYSRYQDKDFIEKVEEMIRK</sequence>
<dbReference type="PANTHER" id="PTHR23189">
    <property type="entry name" value="RNA RECOGNITION MOTIF-CONTAINING"/>
    <property type="match status" value="1"/>
</dbReference>
<evidence type="ECO:0000313" key="4">
    <source>
        <dbReference type="EMBL" id="GAB1224465.1"/>
    </source>
</evidence>
<dbReference type="SUPFAM" id="SSF54928">
    <property type="entry name" value="RNA-binding domain, RBD"/>
    <property type="match status" value="2"/>
</dbReference>
<keyword evidence="5" id="KW-1185">Reference proteome</keyword>
<reference evidence="4 5" key="1">
    <citation type="journal article" date="2019" name="PLoS Negl. Trop. Dis.">
        <title>Whole genome sequencing of Entamoeba nuttalli reveals mammalian host-related molecular signatures and a novel octapeptide-repeat surface protein.</title>
        <authorList>
            <person name="Tanaka M."/>
            <person name="Makiuchi T."/>
            <person name="Komiyama T."/>
            <person name="Shiina T."/>
            <person name="Osaki K."/>
            <person name="Tachibana H."/>
        </authorList>
    </citation>
    <scope>NUCLEOTIDE SEQUENCE [LARGE SCALE GENOMIC DNA]</scope>
    <source>
        <strain evidence="4 5">P19-061405</strain>
    </source>
</reference>
<dbReference type="CDD" id="cd12524">
    <property type="entry name" value="RRM1_MEI2_like"/>
    <property type="match status" value="1"/>
</dbReference>
<keyword evidence="1 2" id="KW-0694">RNA-binding</keyword>
<dbReference type="SMART" id="SM00360">
    <property type="entry name" value="RRM"/>
    <property type="match status" value="2"/>
</dbReference>
<name>A0ABQ0DNN2_9EUKA</name>
<feature type="domain" description="RRM" evidence="3">
    <location>
        <begin position="120"/>
        <end position="193"/>
    </location>
</feature>
<dbReference type="InterPro" id="IPR034453">
    <property type="entry name" value="MEI2-like_RRM1"/>
</dbReference>
<dbReference type="EMBL" id="BAAFRS010000203">
    <property type="protein sequence ID" value="GAB1224465.1"/>
    <property type="molecule type" value="Genomic_DNA"/>
</dbReference>
<evidence type="ECO:0000256" key="2">
    <source>
        <dbReference type="PROSITE-ProRule" id="PRU00176"/>
    </source>
</evidence>
<accession>A0ABQ0DNN2</accession>
<dbReference type="PROSITE" id="PS50102">
    <property type="entry name" value="RRM"/>
    <property type="match status" value="2"/>
</dbReference>
<evidence type="ECO:0000313" key="5">
    <source>
        <dbReference type="Proteomes" id="UP001628156"/>
    </source>
</evidence>